<dbReference type="Pfam" id="PF01740">
    <property type="entry name" value="STAS"/>
    <property type="match status" value="1"/>
</dbReference>
<dbReference type="PROSITE" id="PS50801">
    <property type="entry name" value="STAS"/>
    <property type="match status" value="1"/>
</dbReference>
<dbReference type="CDD" id="cd07043">
    <property type="entry name" value="STAS_anti-anti-sigma_factors"/>
    <property type="match status" value="1"/>
</dbReference>
<evidence type="ECO:0000313" key="5">
    <source>
        <dbReference type="Proteomes" id="UP001519363"/>
    </source>
</evidence>
<dbReference type="EMBL" id="JAGIOO010000001">
    <property type="protein sequence ID" value="MBP2479308.1"/>
    <property type="molecule type" value="Genomic_DNA"/>
</dbReference>
<comment type="similarity">
    <text evidence="1 2">Belongs to the anti-sigma-factor antagonist family.</text>
</comment>
<dbReference type="NCBIfam" id="TIGR00377">
    <property type="entry name" value="ant_ant_sig"/>
    <property type="match status" value="1"/>
</dbReference>
<dbReference type="PANTHER" id="PTHR33495:SF13">
    <property type="entry name" value="ANTI-SIGMA-F FACTOR ANTAGONIST RSFB"/>
    <property type="match status" value="1"/>
</dbReference>
<accession>A0ABS5ARW6</accession>
<name>A0ABS5ARW6_9PSEU</name>
<dbReference type="RefSeq" id="WP_086790033.1">
    <property type="nucleotide sequence ID" value="NZ_JAGIOO010000001.1"/>
</dbReference>
<comment type="caution">
    <text evidence="4">The sequence shown here is derived from an EMBL/GenBank/DDBJ whole genome shotgun (WGS) entry which is preliminary data.</text>
</comment>
<evidence type="ECO:0000256" key="1">
    <source>
        <dbReference type="ARBA" id="ARBA00009013"/>
    </source>
</evidence>
<dbReference type="Proteomes" id="UP001519363">
    <property type="component" value="Unassembled WGS sequence"/>
</dbReference>
<evidence type="ECO:0000313" key="4">
    <source>
        <dbReference type="EMBL" id="MBP2479308.1"/>
    </source>
</evidence>
<evidence type="ECO:0000259" key="3">
    <source>
        <dbReference type="PROSITE" id="PS50801"/>
    </source>
</evidence>
<dbReference type="SUPFAM" id="SSF52091">
    <property type="entry name" value="SpoIIaa-like"/>
    <property type="match status" value="1"/>
</dbReference>
<organism evidence="4 5">
    <name type="scientific">Crossiella equi</name>
    <dbReference type="NCBI Taxonomy" id="130796"/>
    <lineage>
        <taxon>Bacteria</taxon>
        <taxon>Bacillati</taxon>
        <taxon>Actinomycetota</taxon>
        <taxon>Actinomycetes</taxon>
        <taxon>Pseudonocardiales</taxon>
        <taxon>Pseudonocardiaceae</taxon>
        <taxon>Crossiella</taxon>
    </lineage>
</organism>
<dbReference type="InterPro" id="IPR036513">
    <property type="entry name" value="STAS_dom_sf"/>
</dbReference>
<dbReference type="InterPro" id="IPR003658">
    <property type="entry name" value="Anti-sigma_ant"/>
</dbReference>
<proteinExistence type="inferred from homology"/>
<gene>
    <name evidence="4" type="ORF">JOF53_008180</name>
</gene>
<keyword evidence="5" id="KW-1185">Reference proteome</keyword>
<dbReference type="Gene3D" id="3.30.750.24">
    <property type="entry name" value="STAS domain"/>
    <property type="match status" value="1"/>
</dbReference>
<reference evidence="4 5" key="1">
    <citation type="submission" date="2021-03" db="EMBL/GenBank/DDBJ databases">
        <title>Sequencing the genomes of 1000 actinobacteria strains.</title>
        <authorList>
            <person name="Klenk H.-P."/>
        </authorList>
    </citation>
    <scope>NUCLEOTIDE SEQUENCE [LARGE SCALE GENOMIC DNA]</scope>
    <source>
        <strain evidence="4 5">DSM 44580</strain>
    </source>
</reference>
<feature type="domain" description="STAS" evidence="3">
    <location>
        <begin position="8"/>
        <end position="116"/>
    </location>
</feature>
<protein>
    <recommendedName>
        <fullName evidence="2">Anti-sigma factor antagonist</fullName>
    </recommendedName>
</protein>
<evidence type="ECO:0000256" key="2">
    <source>
        <dbReference type="RuleBase" id="RU003749"/>
    </source>
</evidence>
<dbReference type="InterPro" id="IPR002645">
    <property type="entry name" value="STAS_dom"/>
</dbReference>
<sequence length="120" mass="12540">MSSATAPMTITVLDRDRVVVLAVAGEVDMLTTPALLDAVNGALATDPPVLVLDLSEVDFFGSSGLAALAEAHERAKGRTELRVVTDNPAVRRPLQVTSLDRLLGVFPNMAAAMEQEAGLG</sequence>
<dbReference type="PANTHER" id="PTHR33495">
    <property type="entry name" value="ANTI-SIGMA FACTOR ANTAGONIST TM_1081-RELATED-RELATED"/>
    <property type="match status" value="1"/>
</dbReference>